<proteinExistence type="predicted"/>
<evidence type="ECO:0000313" key="2">
    <source>
        <dbReference type="Proteomes" id="UP001596258"/>
    </source>
</evidence>
<sequence length="113" mass="12973">MGKKKVKFTGHHKTPDGELNVITQKMVNEYCYVGHKKLRAKAYFDGGYSKKYGFNFGFQYVPLVFSYHGHNHKGLDVTGHAPDVLYTRIKTHNQLSLNGYMNSHKIKLVHIGF</sequence>
<keyword evidence="2" id="KW-1185">Reference proteome</keyword>
<accession>A0ABW1U9Q7</accession>
<name>A0ABW1U9Q7_9LACO</name>
<reference evidence="2" key="1">
    <citation type="journal article" date="2019" name="Int. J. Syst. Evol. Microbiol.">
        <title>The Global Catalogue of Microorganisms (GCM) 10K type strain sequencing project: providing services to taxonomists for standard genome sequencing and annotation.</title>
        <authorList>
            <consortium name="The Broad Institute Genomics Platform"/>
            <consortium name="The Broad Institute Genome Sequencing Center for Infectious Disease"/>
            <person name="Wu L."/>
            <person name="Ma J."/>
        </authorList>
    </citation>
    <scope>NUCLEOTIDE SEQUENCE [LARGE SCALE GENOMIC DNA]</scope>
    <source>
        <strain evidence="2">CCM 8893</strain>
    </source>
</reference>
<gene>
    <name evidence="1" type="ORF">ACFP1M_06655</name>
</gene>
<evidence type="ECO:0000313" key="1">
    <source>
        <dbReference type="EMBL" id="MFC6289863.1"/>
    </source>
</evidence>
<organism evidence="1 2">
    <name type="scientific">Levilactobacillus angrenensis</name>
    <dbReference type="NCBI Taxonomy" id="2486020"/>
    <lineage>
        <taxon>Bacteria</taxon>
        <taxon>Bacillati</taxon>
        <taxon>Bacillota</taxon>
        <taxon>Bacilli</taxon>
        <taxon>Lactobacillales</taxon>
        <taxon>Lactobacillaceae</taxon>
        <taxon>Levilactobacillus</taxon>
    </lineage>
</organism>
<protein>
    <submittedName>
        <fullName evidence="1">Uncharacterized protein</fullName>
    </submittedName>
</protein>
<dbReference type="EMBL" id="JBHSSO010000041">
    <property type="protein sequence ID" value="MFC6289863.1"/>
    <property type="molecule type" value="Genomic_DNA"/>
</dbReference>
<dbReference type="RefSeq" id="WP_125577964.1">
    <property type="nucleotide sequence ID" value="NZ_JBHSSO010000041.1"/>
</dbReference>
<comment type="caution">
    <text evidence="1">The sequence shown here is derived from an EMBL/GenBank/DDBJ whole genome shotgun (WGS) entry which is preliminary data.</text>
</comment>
<dbReference type="Proteomes" id="UP001596258">
    <property type="component" value="Unassembled WGS sequence"/>
</dbReference>